<evidence type="ECO:0000313" key="10">
    <source>
        <dbReference type="EMBL" id="ENY68475.1"/>
    </source>
</evidence>
<organism evidence="10 11">
    <name type="scientific">Metamycoplasma auris 15026</name>
    <dbReference type="NCBI Taxonomy" id="1188233"/>
    <lineage>
        <taxon>Bacteria</taxon>
        <taxon>Bacillati</taxon>
        <taxon>Mycoplasmatota</taxon>
        <taxon>Mycoplasmoidales</taxon>
        <taxon>Metamycoplasmataceae</taxon>
        <taxon>Metamycoplasma</taxon>
    </lineage>
</organism>
<evidence type="ECO:0000256" key="5">
    <source>
        <dbReference type="ARBA" id="ARBA00023136"/>
    </source>
</evidence>
<evidence type="ECO:0000256" key="3">
    <source>
        <dbReference type="ARBA" id="ARBA00022729"/>
    </source>
</evidence>
<keyword evidence="3 9" id="KW-0732">Signal</keyword>
<evidence type="ECO:0000313" key="11">
    <source>
        <dbReference type="Proteomes" id="UP000013131"/>
    </source>
</evidence>
<gene>
    <name evidence="10" type="ORF">MAU_6660</name>
</gene>
<dbReference type="NCBIfam" id="NF033817">
    <property type="entry name" value="Mplas_variab_LP"/>
    <property type="match status" value="1"/>
</dbReference>
<evidence type="ECO:0000256" key="4">
    <source>
        <dbReference type="ARBA" id="ARBA00022737"/>
    </source>
</evidence>
<feature type="signal peptide" evidence="9">
    <location>
        <begin position="1"/>
        <end position="24"/>
    </location>
</feature>
<feature type="chain" id="PRO_5004154243" evidence="9">
    <location>
        <begin position="25"/>
        <end position="168"/>
    </location>
</feature>
<keyword evidence="5" id="KW-0472">Membrane</keyword>
<dbReference type="PATRIC" id="fig|1188233.3.peg.646"/>
<evidence type="ECO:0000256" key="8">
    <source>
        <dbReference type="SAM" id="MobiDB-lite"/>
    </source>
</evidence>
<evidence type="ECO:0000256" key="7">
    <source>
        <dbReference type="ARBA" id="ARBA00023288"/>
    </source>
</evidence>
<name>N9TQX8_9BACT</name>
<feature type="region of interest" description="Disordered" evidence="8">
    <location>
        <begin position="29"/>
        <end position="91"/>
    </location>
</feature>
<reference evidence="10 11" key="1">
    <citation type="journal article" date="2013" name="Genome Announc.">
        <title>Draft Genome Sequences of Mycoplasma auris and Mycoplasma yeatsii, Two Species of the Ear Canal of Caprinae.</title>
        <authorList>
            <person name="Dordet-Frisoni E."/>
            <person name="Baranowski E."/>
            <person name="Barre A."/>
            <person name="Blanchard A."/>
            <person name="Breton M."/>
            <person name="Couture C."/>
            <person name="Dupuy V."/>
            <person name="Gaurivaud P."/>
            <person name="Jacob D."/>
            <person name="Lemaitre C."/>
            <person name="Manso-Silvan L."/>
            <person name="Nikolski M."/>
            <person name="Nouvel L.X."/>
            <person name="Poumarat F."/>
            <person name="Sirand-Pugnet P."/>
            <person name="Thebault P."/>
            <person name="Theil S."/>
            <person name="Thiaucourt F."/>
            <person name="Citti C."/>
            <person name="Tardy F."/>
        </authorList>
    </citation>
    <scope>NUCLEOTIDE SEQUENCE [LARGE SCALE GENOMIC DNA]</scope>
    <source>
        <strain evidence="10 11">15026</strain>
    </source>
</reference>
<evidence type="ECO:0000256" key="9">
    <source>
        <dbReference type="SAM" id="SignalP"/>
    </source>
</evidence>
<keyword evidence="2" id="KW-1003">Cell membrane</keyword>
<dbReference type="RefSeq" id="WP_004425638.1">
    <property type="nucleotide sequence ID" value="NZ_AORI01000016.1"/>
</dbReference>
<evidence type="ECO:0000256" key="2">
    <source>
        <dbReference type="ARBA" id="ARBA00022475"/>
    </source>
</evidence>
<dbReference type="InterPro" id="IPR049890">
    <property type="entry name" value="VlpA-F-like_signal"/>
</dbReference>
<dbReference type="Proteomes" id="UP000013131">
    <property type="component" value="Unassembled WGS sequence"/>
</dbReference>
<feature type="compositionally biased region" description="Low complexity" evidence="8">
    <location>
        <begin position="47"/>
        <end position="64"/>
    </location>
</feature>
<dbReference type="EMBL" id="AORI01000016">
    <property type="protein sequence ID" value="ENY68475.1"/>
    <property type="molecule type" value="Genomic_DNA"/>
</dbReference>
<evidence type="ECO:0000256" key="6">
    <source>
        <dbReference type="ARBA" id="ARBA00023139"/>
    </source>
</evidence>
<dbReference type="AlphaFoldDB" id="N9TQX8"/>
<protein>
    <submittedName>
        <fullName evidence="10">Uncharacterized protein</fullName>
    </submittedName>
</protein>
<dbReference type="GO" id="GO:0005886">
    <property type="term" value="C:plasma membrane"/>
    <property type="evidence" value="ECO:0007669"/>
    <property type="project" value="UniProtKB-SubCell"/>
</dbReference>
<accession>N9TQX8</accession>
<dbReference type="PROSITE" id="PS51257">
    <property type="entry name" value="PROKAR_LIPOPROTEIN"/>
    <property type="match status" value="1"/>
</dbReference>
<keyword evidence="4" id="KW-0677">Repeat</keyword>
<evidence type="ECO:0000256" key="1">
    <source>
        <dbReference type="ARBA" id="ARBA00004193"/>
    </source>
</evidence>
<keyword evidence="7" id="KW-0449">Lipoprotein</keyword>
<sequence>MKKTNKLFLAIGSLSSLAALPLIAAACDNSKKEEKKKETESAEKNKNASASTTAPATPTPSASSAEREQADQPQGSTTHRKEYDLGLKPGELEDLVNAISTDRKENIEVSKRKVAETSSRVLENSEAVANGADFRGLSRQQIDHVASVADAILRNIPDDENEATEESR</sequence>
<feature type="compositionally biased region" description="Basic and acidic residues" evidence="8">
    <location>
        <begin position="29"/>
        <end position="46"/>
    </location>
</feature>
<proteinExistence type="predicted"/>
<keyword evidence="11" id="KW-1185">Reference proteome</keyword>
<comment type="caution">
    <text evidence="10">The sequence shown here is derived from an EMBL/GenBank/DDBJ whole genome shotgun (WGS) entry which is preliminary data.</text>
</comment>
<keyword evidence="6" id="KW-0564">Palmitate</keyword>
<comment type="subcellular location">
    <subcellularLocation>
        <location evidence="1">Cell membrane</location>
        <topology evidence="1">Lipid-anchor</topology>
    </subcellularLocation>
</comment>
<dbReference type="OrthoDB" id="9967920at2"/>